<accession>A0ABN6N375</accession>
<dbReference type="PRINTS" id="PR00609">
    <property type="entry name" value="CYTOCHROMEC3"/>
</dbReference>
<proteinExistence type="predicted"/>
<dbReference type="InterPro" id="IPR002322">
    <property type="entry name" value="Cyt_c_III"/>
</dbReference>
<protein>
    <submittedName>
        <fullName evidence="4">Cytochrome c</fullName>
    </submittedName>
</protein>
<keyword evidence="2" id="KW-0732">Signal</keyword>
<dbReference type="Proteomes" id="UP001162734">
    <property type="component" value="Chromosome"/>
</dbReference>
<dbReference type="InterPro" id="IPR036280">
    <property type="entry name" value="Multihaem_cyt_sf"/>
</dbReference>
<dbReference type="RefSeq" id="WP_248344472.1">
    <property type="nucleotide sequence ID" value="NZ_AP025592.1"/>
</dbReference>
<dbReference type="InterPro" id="IPR029467">
    <property type="entry name" value="Cyt_c7-like"/>
</dbReference>
<dbReference type="SUPFAM" id="SSF48695">
    <property type="entry name" value="Multiheme cytochromes"/>
    <property type="match status" value="1"/>
</dbReference>
<feature type="signal peptide" evidence="2">
    <location>
        <begin position="1"/>
        <end position="18"/>
    </location>
</feature>
<evidence type="ECO:0000313" key="4">
    <source>
        <dbReference type="EMBL" id="BDG07646.1"/>
    </source>
</evidence>
<keyword evidence="5" id="KW-1185">Reference proteome</keyword>
<evidence type="ECO:0000259" key="3">
    <source>
        <dbReference type="Pfam" id="PF14522"/>
    </source>
</evidence>
<organism evidence="4 5">
    <name type="scientific">Anaeromyxobacter paludicola</name>
    <dbReference type="NCBI Taxonomy" id="2918171"/>
    <lineage>
        <taxon>Bacteria</taxon>
        <taxon>Pseudomonadati</taxon>
        <taxon>Myxococcota</taxon>
        <taxon>Myxococcia</taxon>
        <taxon>Myxococcales</taxon>
        <taxon>Cystobacterineae</taxon>
        <taxon>Anaeromyxobacteraceae</taxon>
        <taxon>Anaeromyxobacter</taxon>
    </lineage>
</organism>
<dbReference type="Gene3D" id="3.90.10.10">
    <property type="entry name" value="Cytochrome C3"/>
    <property type="match status" value="1"/>
</dbReference>
<reference evidence="5" key="1">
    <citation type="journal article" date="2022" name="Int. J. Syst. Evol. Microbiol.">
        <title>Anaeromyxobacter oryzae sp. nov., Anaeromyxobacter diazotrophicus sp. nov. and Anaeromyxobacter paludicola sp. nov., isolated from paddy soils.</title>
        <authorList>
            <person name="Itoh H."/>
            <person name="Xu Z."/>
            <person name="Mise K."/>
            <person name="Masuda Y."/>
            <person name="Ushijima N."/>
            <person name="Hayakawa C."/>
            <person name="Shiratori Y."/>
            <person name="Senoo K."/>
        </authorList>
    </citation>
    <scope>NUCLEOTIDE SEQUENCE [LARGE SCALE GENOMIC DNA]</scope>
    <source>
        <strain evidence="5">Red630</strain>
    </source>
</reference>
<evidence type="ECO:0000313" key="5">
    <source>
        <dbReference type="Proteomes" id="UP001162734"/>
    </source>
</evidence>
<gene>
    <name evidence="4" type="primary">ppcA</name>
    <name evidence="4" type="ORF">AMPC_07590</name>
</gene>
<dbReference type="Pfam" id="PF14522">
    <property type="entry name" value="Cytochrome_C7"/>
    <property type="match status" value="1"/>
</dbReference>
<keyword evidence="1" id="KW-0479">Metal-binding</keyword>
<name>A0ABN6N375_9BACT</name>
<dbReference type="CDD" id="cd08168">
    <property type="entry name" value="Cytochrom_C3"/>
    <property type="match status" value="1"/>
</dbReference>
<feature type="chain" id="PRO_5046925114" evidence="2">
    <location>
        <begin position="19"/>
        <end position="90"/>
    </location>
</feature>
<sequence length="90" mass="9687">MKLFAFLAALVIAAPVFAAPPESVTLKAKNGDVQFPHKTHQALGCKKCHEGAPKKIEFTKDSAHKLCISCHTEMSKGPGEKACTQCHKKA</sequence>
<dbReference type="EMBL" id="AP025592">
    <property type="protein sequence ID" value="BDG07646.1"/>
    <property type="molecule type" value="Genomic_DNA"/>
</dbReference>
<evidence type="ECO:0000256" key="2">
    <source>
        <dbReference type="SAM" id="SignalP"/>
    </source>
</evidence>
<evidence type="ECO:0000256" key="1">
    <source>
        <dbReference type="ARBA" id="ARBA00022723"/>
    </source>
</evidence>
<feature type="domain" description="Cytochrome c7-like" evidence="3">
    <location>
        <begin position="33"/>
        <end position="88"/>
    </location>
</feature>